<dbReference type="RefSeq" id="WP_060531293.1">
    <property type="nucleotide sequence ID" value="NZ_CP013023.1"/>
</dbReference>
<dbReference type="EMBL" id="CP013023">
    <property type="protein sequence ID" value="ANF94881.1"/>
    <property type="molecule type" value="Genomic_DNA"/>
</dbReference>
<proteinExistence type="inferred from homology"/>
<dbReference type="PANTHER" id="PTHR43133:SF8">
    <property type="entry name" value="RNA POLYMERASE SIGMA FACTOR HI_1459-RELATED"/>
    <property type="match status" value="1"/>
</dbReference>
<dbReference type="GO" id="GO:0016987">
    <property type="term" value="F:sigma factor activity"/>
    <property type="evidence" value="ECO:0007669"/>
    <property type="project" value="UniProtKB-KW"/>
</dbReference>
<protein>
    <recommendedName>
        <fullName evidence="10">RNA polymerase subunit sigma</fullName>
    </recommendedName>
</protein>
<dbReference type="InterPro" id="IPR039425">
    <property type="entry name" value="RNA_pol_sigma-70-like"/>
</dbReference>
<keyword evidence="5" id="KW-0804">Transcription</keyword>
<dbReference type="Proteomes" id="UP000078148">
    <property type="component" value="Chromosome"/>
</dbReference>
<dbReference type="Gene3D" id="1.10.10.10">
    <property type="entry name" value="Winged helix-like DNA-binding domain superfamily/Winged helix DNA-binding domain"/>
    <property type="match status" value="1"/>
</dbReference>
<dbReference type="CDD" id="cd06171">
    <property type="entry name" value="Sigma70_r4"/>
    <property type="match status" value="1"/>
</dbReference>
<dbReference type="InterPro" id="IPR013324">
    <property type="entry name" value="RNA_pol_sigma_r3/r4-like"/>
</dbReference>
<evidence type="ECO:0000256" key="3">
    <source>
        <dbReference type="ARBA" id="ARBA00023082"/>
    </source>
</evidence>
<dbReference type="Pfam" id="PF04542">
    <property type="entry name" value="Sigma70_r2"/>
    <property type="match status" value="1"/>
</dbReference>
<evidence type="ECO:0000313" key="9">
    <source>
        <dbReference type="Proteomes" id="UP000078148"/>
    </source>
</evidence>
<reference evidence="8 9" key="2">
    <citation type="journal article" date="2016" name="Int. J. Syst. Evol. Microbiol.">
        <title>Paenibacillus bovis sp. nov., isolated from raw yak (Bos grunniens) milk.</title>
        <authorList>
            <person name="Gao C."/>
            <person name="Han J."/>
            <person name="Liu Z."/>
            <person name="Xu X."/>
            <person name="Hang F."/>
            <person name="Wu Z."/>
        </authorList>
    </citation>
    <scope>NUCLEOTIDE SEQUENCE [LARGE SCALE GENOMIC DNA]</scope>
    <source>
        <strain evidence="8 9">BD3526</strain>
    </source>
</reference>
<dbReference type="SUPFAM" id="SSF88659">
    <property type="entry name" value="Sigma3 and sigma4 domains of RNA polymerase sigma factors"/>
    <property type="match status" value="1"/>
</dbReference>
<dbReference type="PANTHER" id="PTHR43133">
    <property type="entry name" value="RNA POLYMERASE ECF-TYPE SIGMA FACTO"/>
    <property type="match status" value="1"/>
</dbReference>
<dbReference type="SUPFAM" id="SSF88946">
    <property type="entry name" value="Sigma2 domain of RNA polymerase sigma factors"/>
    <property type="match status" value="1"/>
</dbReference>
<accession>A0A172ZB63</accession>
<dbReference type="GO" id="GO:0003677">
    <property type="term" value="F:DNA binding"/>
    <property type="evidence" value="ECO:0007669"/>
    <property type="project" value="UniProtKB-KW"/>
</dbReference>
<dbReference type="STRING" id="1616788.AR543_01765"/>
<dbReference type="GO" id="GO:0006352">
    <property type="term" value="P:DNA-templated transcription initiation"/>
    <property type="evidence" value="ECO:0007669"/>
    <property type="project" value="InterPro"/>
</dbReference>
<feature type="domain" description="RNA polymerase sigma-70 region 2" evidence="6">
    <location>
        <begin position="28"/>
        <end position="94"/>
    </location>
</feature>
<evidence type="ECO:0000256" key="1">
    <source>
        <dbReference type="ARBA" id="ARBA00010641"/>
    </source>
</evidence>
<organism evidence="8 9">
    <name type="scientific">Paenibacillus bovis</name>
    <dbReference type="NCBI Taxonomy" id="1616788"/>
    <lineage>
        <taxon>Bacteria</taxon>
        <taxon>Bacillati</taxon>
        <taxon>Bacillota</taxon>
        <taxon>Bacilli</taxon>
        <taxon>Bacillales</taxon>
        <taxon>Paenibacillaceae</taxon>
        <taxon>Paenibacillus</taxon>
    </lineage>
</organism>
<keyword evidence="9" id="KW-1185">Reference proteome</keyword>
<dbReference type="InterPro" id="IPR014284">
    <property type="entry name" value="RNA_pol_sigma-70_dom"/>
</dbReference>
<evidence type="ECO:0000256" key="5">
    <source>
        <dbReference type="ARBA" id="ARBA00023163"/>
    </source>
</evidence>
<dbReference type="InterPro" id="IPR036388">
    <property type="entry name" value="WH-like_DNA-bd_sf"/>
</dbReference>
<keyword evidence="2" id="KW-0805">Transcription regulation</keyword>
<sequence>MEEMPTSDIHPFINQVQQGNKQAYTVIIERFQKPLFLYCYYTLRDQQEAEDTTQETFLKAYKHINTFVPTYSFSAWLYKIAQNLCMDAIKRRKKEFKIWTACKDLQMEQAQLASIHLVHDYLDKLTEEEKQIVLLRSLEEYSYEEIAFIMNLRPATIRKKHERLRKKLIKEKKRGVSRYEHSF</sequence>
<keyword evidence="3" id="KW-0731">Sigma factor</keyword>
<dbReference type="InterPro" id="IPR007627">
    <property type="entry name" value="RNA_pol_sigma70_r2"/>
</dbReference>
<keyword evidence="4" id="KW-0238">DNA-binding</keyword>
<evidence type="ECO:0000313" key="8">
    <source>
        <dbReference type="EMBL" id="ANF94881.1"/>
    </source>
</evidence>
<dbReference type="Gene3D" id="1.10.1740.10">
    <property type="match status" value="1"/>
</dbReference>
<evidence type="ECO:0000256" key="2">
    <source>
        <dbReference type="ARBA" id="ARBA00023015"/>
    </source>
</evidence>
<gene>
    <name evidence="8" type="ORF">AR543_01765</name>
</gene>
<feature type="domain" description="RNA polymerase sigma factor 70 region 4 type 2" evidence="7">
    <location>
        <begin position="117"/>
        <end position="168"/>
    </location>
</feature>
<dbReference type="AlphaFoldDB" id="A0A172ZB63"/>
<dbReference type="InterPro" id="IPR013325">
    <property type="entry name" value="RNA_pol_sigma_r2"/>
</dbReference>
<dbReference type="Pfam" id="PF08281">
    <property type="entry name" value="Sigma70_r4_2"/>
    <property type="match status" value="1"/>
</dbReference>
<evidence type="ECO:0000259" key="7">
    <source>
        <dbReference type="Pfam" id="PF08281"/>
    </source>
</evidence>
<name>A0A172ZB63_9BACL</name>
<reference evidence="9" key="1">
    <citation type="submission" date="2015-10" db="EMBL/GenBank/DDBJ databases">
        <title>Genome of Paenibacillus bovis sp. nov.</title>
        <authorList>
            <person name="Wu Z."/>
            <person name="Gao C."/>
            <person name="Liu Z."/>
            <person name="Zheng H."/>
        </authorList>
    </citation>
    <scope>NUCLEOTIDE SEQUENCE [LARGE SCALE GENOMIC DNA]</scope>
    <source>
        <strain evidence="9">BD3526</strain>
    </source>
</reference>
<comment type="similarity">
    <text evidence="1">Belongs to the sigma-70 factor family. ECF subfamily.</text>
</comment>
<evidence type="ECO:0000256" key="4">
    <source>
        <dbReference type="ARBA" id="ARBA00023125"/>
    </source>
</evidence>
<dbReference type="NCBIfam" id="TIGR02937">
    <property type="entry name" value="sigma70-ECF"/>
    <property type="match status" value="1"/>
</dbReference>
<dbReference type="KEGG" id="pbv:AR543_01765"/>
<evidence type="ECO:0008006" key="10">
    <source>
        <dbReference type="Google" id="ProtNLM"/>
    </source>
</evidence>
<dbReference type="OrthoDB" id="9785675at2"/>
<dbReference type="InterPro" id="IPR013249">
    <property type="entry name" value="RNA_pol_sigma70_r4_t2"/>
</dbReference>
<evidence type="ECO:0000259" key="6">
    <source>
        <dbReference type="Pfam" id="PF04542"/>
    </source>
</evidence>